<reference evidence="1 2" key="1">
    <citation type="journal article" date="2010" name="Nature">
        <title>Genome sequencing and analysis of the model grass Brachypodium distachyon.</title>
        <authorList>
            <consortium name="International Brachypodium Initiative"/>
        </authorList>
    </citation>
    <scope>NUCLEOTIDE SEQUENCE [LARGE SCALE GENOMIC DNA]</scope>
    <source>
        <strain evidence="1 2">Bd21</strain>
    </source>
</reference>
<evidence type="ECO:0000313" key="3">
    <source>
        <dbReference type="Proteomes" id="UP000008810"/>
    </source>
</evidence>
<reference evidence="2" key="3">
    <citation type="submission" date="2018-08" db="UniProtKB">
        <authorList>
            <consortium name="EnsemblPlants"/>
        </authorList>
    </citation>
    <scope>IDENTIFICATION</scope>
    <source>
        <strain evidence="2">cv. Bd21</strain>
    </source>
</reference>
<dbReference type="Proteomes" id="UP000008810">
    <property type="component" value="Chromosome 2"/>
</dbReference>
<accession>A0A0Q3FVY7</accession>
<name>A0A0Q3FVY7_BRADI</name>
<dbReference type="Gramene" id="KQK03592">
    <property type="protein sequence ID" value="KQK03592"/>
    <property type="gene ID" value="BRADI_2g08743v3"/>
</dbReference>
<protein>
    <submittedName>
        <fullName evidence="1 2">Uncharacterized protein</fullName>
    </submittedName>
</protein>
<dbReference type="OrthoDB" id="1916346at2759"/>
<gene>
    <name evidence="1" type="ORF">BRADI_2g08743v3</name>
</gene>
<keyword evidence="3" id="KW-1185">Reference proteome</keyword>
<evidence type="ECO:0000313" key="2">
    <source>
        <dbReference type="EnsemblPlants" id="KQK03592"/>
    </source>
</evidence>
<sequence>MYDPREELVLVLAMDFDGRATRIIGPLHGAKYGKYHTDFIPYVSSHTEIYRKNSEKHSASAGLNLRMIKLCFDDRLIL</sequence>
<evidence type="ECO:0000313" key="1">
    <source>
        <dbReference type="EMBL" id="KQK03592.1"/>
    </source>
</evidence>
<dbReference type="AlphaFoldDB" id="A0A0Q3FVY7"/>
<dbReference type="EnsemblPlants" id="KQK03592">
    <property type="protein sequence ID" value="KQK03592"/>
    <property type="gene ID" value="BRADI_2g08743v3"/>
</dbReference>
<proteinExistence type="predicted"/>
<dbReference type="EMBL" id="CM000881">
    <property type="protein sequence ID" value="KQK03592.1"/>
    <property type="molecule type" value="Genomic_DNA"/>
</dbReference>
<dbReference type="InParanoid" id="A0A0Q3FVY7"/>
<organism evidence="1">
    <name type="scientific">Brachypodium distachyon</name>
    <name type="common">Purple false brome</name>
    <name type="synonym">Trachynia distachya</name>
    <dbReference type="NCBI Taxonomy" id="15368"/>
    <lineage>
        <taxon>Eukaryota</taxon>
        <taxon>Viridiplantae</taxon>
        <taxon>Streptophyta</taxon>
        <taxon>Embryophyta</taxon>
        <taxon>Tracheophyta</taxon>
        <taxon>Spermatophyta</taxon>
        <taxon>Magnoliopsida</taxon>
        <taxon>Liliopsida</taxon>
        <taxon>Poales</taxon>
        <taxon>Poaceae</taxon>
        <taxon>BOP clade</taxon>
        <taxon>Pooideae</taxon>
        <taxon>Stipodae</taxon>
        <taxon>Brachypodieae</taxon>
        <taxon>Brachypodium</taxon>
    </lineage>
</organism>
<reference evidence="1" key="2">
    <citation type="submission" date="2017-06" db="EMBL/GenBank/DDBJ databases">
        <title>WGS assembly of Brachypodium distachyon.</title>
        <authorList>
            <consortium name="The International Brachypodium Initiative"/>
            <person name="Lucas S."/>
            <person name="Harmon-Smith M."/>
            <person name="Lail K."/>
            <person name="Tice H."/>
            <person name="Grimwood J."/>
            <person name="Bruce D."/>
            <person name="Barry K."/>
            <person name="Shu S."/>
            <person name="Lindquist E."/>
            <person name="Wang M."/>
            <person name="Pitluck S."/>
            <person name="Vogel J.P."/>
            <person name="Garvin D.F."/>
            <person name="Mockler T.C."/>
            <person name="Schmutz J."/>
            <person name="Rokhsar D."/>
            <person name="Bevan M.W."/>
        </authorList>
    </citation>
    <scope>NUCLEOTIDE SEQUENCE</scope>
    <source>
        <strain evidence="1">Bd21</strain>
    </source>
</reference>